<evidence type="ECO:0000313" key="6">
    <source>
        <dbReference type="EMBL" id="GBR09188.1"/>
    </source>
</evidence>
<sequence length="221" mass="24283">MMASSDLAVNAYLAAYSLSMEDIPTAPDFKALRETALAHLARFATTEHGLRQMLDRRLRRWGTRAVRAGMLEEDVEATIASLRPAVDDVVSAMTELGAVDDAGFARSRALNLTRTGRSRRAVAAHLATKGVDQSVTQDALNESLGERSDDTAREAELAAALVLARKRRVGPFCRPDRPQEDPIRVMGIFARNGFSRDVVETALDMDPEEAEDRIIAFRSRA</sequence>
<organism evidence="6 7">
    <name type="scientific">Gluconobacter frateurii NRIC 0228</name>
    <dbReference type="NCBI Taxonomy" id="1307946"/>
    <lineage>
        <taxon>Bacteria</taxon>
        <taxon>Pseudomonadati</taxon>
        <taxon>Pseudomonadota</taxon>
        <taxon>Alphaproteobacteria</taxon>
        <taxon>Acetobacterales</taxon>
        <taxon>Acetobacteraceae</taxon>
        <taxon>Gluconobacter</taxon>
    </lineage>
</organism>
<evidence type="ECO:0000313" key="7">
    <source>
        <dbReference type="Proteomes" id="UP001061070"/>
    </source>
</evidence>
<dbReference type="Gene3D" id="1.10.10.10">
    <property type="entry name" value="Winged helix-like DNA-binding domain superfamily/Winged helix DNA-binding domain"/>
    <property type="match status" value="1"/>
</dbReference>
<evidence type="ECO:0000259" key="5">
    <source>
        <dbReference type="Pfam" id="PF02631"/>
    </source>
</evidence>
<gene>
    <name evidence="6" type="ORF">AA0228_0593</name>
</gene>
<protein>
    <recommendedName>
        <fullName evidence="3">Regulatory protein RecX</fullName>
    </recommendedName>
</protein>
<comment type="similarity">
    <text evidence="2">Belongs to the RecX family.</text>
</comment>
<evidence type="ECO:0000256" key="4">
    <source>
        <dbReference type="ARBA" id="ARBA00022490"/>
    </source>
</evidence>
<dbReference type="Proteomes" id="UP001061070">
    <property type="component" value="Unassembled WGS sequence"/>
</dbReference>
<reference evidence="6" key="1">
    <citation type="submission" date="2013-04" db="EMBL/GenBank/DDBJ databases">
        <title>The genome sequencing project of 58 acetic acid bacteria.</title>
        <authorList>
            <person name="Okamoto-Kainuma A."/>
            <person name="Ishikawa M."/>
            <person name="Umino S."/>
            <person name="Koizumi Y."/>
            <person name="Shiwa Y."/>
            <person name="Yoshikawa H."/>
            <person name="Matsutani M."/>
            <person name="Matsushita K."/>
        </authorList>
    </citation>
    <scope>NUCLEOTIDE SEQUENCE</scope>
    <source>
        <strain evidence="6">NRIC 0228</strain>
    </source>
</reference>
<evidence type="ECO:0000256" key="1">
    <source>
        <dbReference type="ARBA" id="ARBA00004496"/>
    </source>
</evidence>
<dbReference type="InterPro" id="IPR053924">
    <property type="entry name" value="RecX_HTH_2nd"/>
</dbReference>
<keyword evidence="7" id="KW-1185">Reference proteome</keyword>
<comment type="caution">
    <text evidence="6">The sequence shown here is derived from an EMBL/GenBank/DDBJ whole genome shotgun (WGS) entry which is preliminary data.</text>
</comment>
<comment type="subcellular location">
    <subcellularLocation>
        <location evidence="1">Cytoplasm</location>
    </subcellularLocation>
</comment>
<accession>A0ABQ0Q8Q1</accession>
<dbReference type="InterPro" id="IPR036388">
    <property type="entry name" value="WH-like_DNA-bd_sf"/>
</dbReference>
<name>A0ABQ0Q8Q1_9PROT</name>
<feature type="domain" description="RecX second three-helical" evidence="5">
    <location>
        <begin position="100"/>
        <end position="140"/>
    </location>
</feature>
<proteinExistence type="inferred from homology"/>
<dbReference type="Pfam" id="PF02631">
    <property type="entry name" value="RecX_HTH2"/>
    <property type="match status" value="1"/>
</dbReference>
<dbReference type="EMBL" id="BAQW01000003">
    <property type="protein sequence ID" value="GBR09188.1"/>
    <property type="molecule type" value="Genomic_DNA"/>
</dbReference>
<keyword evidence="4" id="KW-0963">Cytoplasm</keyword>
<evidence type="ECO:0000256" key="3">
    <source>
        <dbReference type="ARBA" id="ARBA00018111"/>
    </source>
</evidence>
<evidence type="ECO:0000256" key="2">
    <source>
        <dbReference type="ARBA" id="ARBA00009695"/>
    </source>
</evidence>